<accession>A0AAV3ZFD9</accession>
<organism evidence="1 2">
    <name type="scientific">Plakobranchus ocellatus</name>
    <dbReference type="NCBI Taxonomy" id="259542"/>
    <lineage>
        <taxon>Eukaryota</taxon>
        <taxon>Metazoa</taxon>
        <taxon>Spiralia</taxon>
        <taxon>Lophotrochozoa</taxon>
        <taxon>Mollusca</taxon>
        <taxon>Gastropoda</taxon>
        <taxon>Heterobranchia</taxon>
        <taxon>Euthyneura</taxon>
        <taxon>Panpulmonata</taxon>
        <taxon>Sacoglossa</taxon>
        <taxon>Placobranchoidea</taxon>
        <taxon>Plakobranchidae</taxon>
        <taxon>Plakobranchus</taxon>
    </lineage>
</organism>
<keyword evidence="2" id="KW-1185">Reference proteome</keyword>
<evidence type="ECO:0000313" key="2">
    <source>
        <dbReference type="Proteomes" id="UP000735302"/>
    </source>
</evidence>
<sequence>MQSLQSRQNHMCNNSDFLLQYRILISMTVHSVVAFDVDPEGQFHQHSTDDTAHDHRVVNTLTRSAISFLQSLLPAMGSHWQQSVPRALRTKTNFQTNRSELFICNQTSEQ</sequence>
<protein>
    <submittedName>
        <fullName evidence="1">Uncharacterized protein</fullName>
    </submittedName>
</protein>
<dbReference type="EMBL" id="BLXT01002372">
    <property type="protein sequence ID" value="GFN93854.1"/>
    <property type="molecule type" value="Genomic_DNA"/>
</dbReference>
<gene>
    <name evidence="1" type="ORF">PoB_002036000</name>
</gene>
<comment type="caution">
    <text evidence="1">The sequence shown here is derived from an EMBL/GenBank/DDBJ whole genome shotgun (WGS) entry which is preliminary data.</text>
</comment>
<reference evidence="1 2" key="1">
    <citation type="journal article" date="2021" name="Elife">
        <title>Chloroplast acquisition without the gene transfer in kleptoplastic sea slugs, Plakobranchus ocellatus.</title>
        <authorList>
            <person name="Maeda T."/>
            <person name="Takahashi S."/>
            <person name="Yoshida T."/>
            <person name="Shimamura S."/>
            <person name="Takaki Y."/>
            <person name="Nagai Y."/>
            <person name="Toyoda A."/>
            <person name="Suzuki Y."/>
            <person name="Arimoto A."/>
            <person name="Ishii H."/>
            <person name="Satoh N."/>
            <person name="Nishiyama T."/>
            <person name="Hasebe M."/>
            <person name="Maruyama T."/>
            <person name="Minagawa J."/>
            <person name="Obokata J."/>
            <person name="Shigenobu S."/>
        </authorList>
    </citation>
    <scope>NUCLEOTIDE SEQUENCE [LARGE SCALE GENOMIC DNA]</scope>
</reference>
<dbReference type="Proteomes" id="UP000735302">
    <property type="component" value="Unassembled WGS sequence"/>
</dbReference>
<evidence type="ECO:0000313" key="1">
    <source>
        <dbReference type="EMBL" id="GFN93854.1"/>
    </source>
</evidence>
<proteinExistence type="predicted"/>
<dbReference type="AlphaFoldDB" id="A0AAV3ZFD9"/>
<name>A0AAV3ZFD9_9GAST</name>